<evidence type="ECO:0000313" key="2">
    <source>
        <dbReference type="Proteomes" id="UP000056905"/>
    </source>
</evidence>
<proteinExistence type="predicted"/>
<organism evidence="1 2">
    <name type="scientific">Caulobacter henricii</name>
    <dbReference type="NCBI Taxonomy" id="69395"/>
    <lineage>
        <taxon>Bacteria</taxon>
        <taxon>Pseudomonadati</taxon>
        <taxon>Pseudomonadota</taxon>
        <taxon>Alphaproteobacteria</taxon>
        <taxon>Caulobacterales</taxon>
        <taxon>Caulobacteraceae</taxon>
        <taxon>Caulobacter</taxon>
    </lineage>
</organism>
<name>A0A0P0NWF0_9CAUL</name>
<dbReference type="OrthoDB" id="9970155at2"/>
<protein>
    <submittedName>
        <fullName evidence="1">Uncharacterized protein</fullName>
    </submittedName>
</protein>
<dbReference type="RefSeq" id="WP_062143936.1">
    <property type="nucleotide sequence ID" value="NZ_CP013002.1"/>
</dbReference>
<keyword evidence="2" id="KW-1185">Reference proteome</keyword>
<evidence type="ECO:0000313" key="1">
    <source>
        <dbReference type="EMBL" id="ALL12372.1"/>
    </source>
</evidence>
<sequence>MKILLVAGALALAVFLTLGHPARPLDDLRWQRDQAALPGAYETAKIGLPQAPRQIALASSSLERR</sequence>
<dbReference type="KEGG" id="chq:AQ619_02795"/>
<dbReference type="AlphaFoldDB" id="A0A0P0NWF0"/>
<dbReference type="Proteomes" id="UP000056905">
    <property type="component" value="Chromosome"/>
</dbReference>
<accession>A0A0P0NWF0</accession>
<dbReference type="EMBL" id="CP013002">
    <property type="protein sequence ID" value="ALL12372.1"/>
    <property type="molecule type" value="Genomic_DNA"/>
</dbReference>
<reference evidence="1 2" key="1">
    <citation type="submission" date="2015-10" db="EMBL/GenBank/DDBJ databases">
        <title>Conservation of the essential genome among Caulobacter and Brevundimonas species.</title>
        <authorList>
            <person name="Scott D."/>
            <person name="Ely B."/>
        </authorList>
    </citation>
    <scope>NUCLEOTIDE SEQUENCE [LARGE SCALE GENOMIC DNA]</scope>
    <source>
        <strain evidence="1 2">CB4</strain>
    </source>
</reference>
<gene>
    <name evidence="1" type="ORF">AQ619_02795</name>
</gene>